<feature type="domain" description="DNA mismatch repair proteins mutS family" evidence="4">
    <location>
        <begin position="230"/>
        <end position="405"/>
    </location>
</feature>
<evidence type="ECO:0000256" key="2">
    <source>
        <dbReference type="ARBA" id="ARBA00022840"/>
    </source>
</evidence>
<dbReference type="PANTHER" id="PTHR11361">
    <property type="entry name" value="DNA MISMATCH REPAIR PROTEIN MUTS FAMILY MEMBER"/>
    <property type="match status" value="1"/>
</dbReference>
<gene>
    <name evidence="5" type="ORF">NZ698_05405</name>
</gene>
<dbReference type="InterPro" id="IPR045076">
    <property type="entry name" value="MutS"/>
</dbReference>
<dbReference type="Proteomes" id="UP001208649">
    <property type="component" value="Unassembled WGS sequence"/>
</dbReference>
<organism evidence="5 6">
    <name type="scientific">Chryseobacterium edaphi</name>
    <dbReference type="NCBI Taxonomy" id="2976532"/>
    <lineage>
        <taxon>Bacteria</taxon>
        <taxon>Pseudomonadati</taxon>
        <taxon>Bacteroidota</taxon>
        <taxon>Flavobacteriia</taxon>
        <taxon>Flavobacteriales</taxon>
        <taxon>Weeksellaceae</taxon>
        <taxon>Chryseobacterium group</taxon>
        <taxon>Chryseobacterium</taxon>
    </lineage>
</organism>
<dbReference type="InterPro" id="IPR027417">
    <property type="entry name" value="P-loop_NTPase"/>
</dbReference>
<name>A0ABT2W327_9FLAO</name>
<dbReference type="RefSeq" id="WP_263002064.1">
    <property type="nucleotide sequence ID" value="NZ_JAOTEM010000001.1"/>
</dbReference>
<dbReference type="Gene3D" id="3.40.50.300">
    <property type="entry name" value="P-loop containing nucleotide triphosphate hydrolases"/>
    <property type="match status" value="1"/>
</dbReference>
<dbReference type="InterPro" id="IPR000432">
    <property type="entry name" value="DNA_mismatch_repair_MutS_C"/>
</dbReference>
<reference evidence="6" key="1">
    <citation type="submission" date="2023-07" db="EMBL/GenBank/DDBJ databases">
        <title>Chryseobacterium sp. strain PBS4-4 Genome sequencing and assembly.</title>
        <authorList>
            <person name="Jung Y."/>
        </authorList>
    </citation>
    <scope>NUCLEOTIDE SEQUENCE [LARGE SCALE GENOMIC DNA]</scope>
    <source>
        <strain evidence="6">PBS4-4</strain>
    </source>
</reference>
<sequence>MENIDELVAHFNFTQTRKSKKYLNLFFNKKSFDLDNTLYVQEKLKIFIENFSLLETFRVNEHTISYIQKFLGEINADQYTLISRFRYKEYYRETNNNINLFVGFFYQYGLLLRNFQQTNLHLDYCKEIDKIIAFINSLSVNECYGKVLDFNQKKAILKKIEFEAKQKNNRFVSFWDFFYMFDVYSSISKGIRIHDLQFPHFNINNEFTVEDFYHLDLQHSVKNSLEIKNQNVVVFTGANMSGKSTAMKSLSTIVLLAHLGIAVPSAYCNIPFYDNIFLHFSVNDNLKKGYSLFAQEIINLKNILLKLKSKNCFVVFDEIFSGTNINDASQITVKTIEGLSKFEKSMFIFSTHLNSIETHLTKHDNIKVLHLECFLEKSELRFTYQLKEGWSKLEVGNVLFEQYGLNELLDN</sequence>
<keyword evidence="3" id="KW-0238">DNA-binding</keyword>
<protein>
    <recommendedName>
        <fullName evidence="4">DNA mismatch repair proteins mutS family domain-containing protein</fullName>
    </recommendedName>
</protein>
<evidence type="ECO:0000256" key="1">
    <source>
        <dbReference type="ARBA" id="ARBA00022741"/>
    </source>
</evidence>
<evidence type="ECO:0000313" key="5">
    <source>
        <dbReference type="EMBL" id="MCU7616626.1"/>
    </source>
</evidence>
<accession>A0ABT2W327</accession>
<evidence type="ECO:0000313" key="6">
    <source>
        <dbReference type="Proteomes" id="UP001208649"/>
    </source>
</evidence>
<dbReference type="PANTHER" id="PTHR11361:SF34">
    <property type="entry name" value="DNA MISMATCH REPAIR PROTEIN MSH1, MITOCHONDRIAL"/>
    <property type="match status" value="1"/>
</dbReference>
<dbReference type="SUPFAM" id="SSF52540">
    <property type="entry name" value="P-loop containing nucleoside triphosphate hydrolases"/>
    <property type="match status" value="1"/>
</dbReference>
<comment type="caution">
    <text evidence="5">The sequence shown here is derived from an EMBL/GenBank/DDBJ whole genome shotgun (WGS) entry which is preliminary data.</text>
</comment>
<dbReference type="Pfam" id="PF00488">
    <property type="entry name" value="MutS_V"/>
    <property type="match status" value="1"/>
</dbReference>
<evidence type="ECO:0000259" key="4">
    <source>
        <dbReference type="SMART" id="SM00534"/>
    </source>
</evidence>
<keyword evidence="2" id="KW-0067">ATP-binding</keyword>
<proteinExistence type="predicted"/>
<keyword evidence="1" id="KW-0547">Nucleotide-binding</keyword>
<dbReference type="EMBL" id="JAOTEM010000001">
    <property type="protein sequence ID" value="MCU7616626.1"/>
    <property type="molecule type" value="Genomic_DNA"/>
</dbReference>
<keyword evidence="6" id="KW-1185">Reference proteome</keyword>
<dbReference type="SMART" id="SM00534">
    <property type="entry name" value="MUTSac"/>
    <property type="match status" value="1"/>
</dbReference>
<evidence type="ECO:0000256" key="3">
    <source>
        <dbReference type="ARBA" id="ARBA00023125"/>
    </source>
</evidence>